<accession>A0A9N7LSR6</accession>
<keyword evidence="3" id="KW-1185">Reference proteome</keyword>
<evidence type="ECO:0000313" key="2">
    <source>
        <dbReference type="EMBL" id="BDN84071.1"/>
    </source>
</evidence>
<feature type="domain" description="TPR repeat" evidence="1">
    <location>
        <begin position="3"/>
        <end position="215"/>
    </location>
</feature>
<dbReference type="EMBL" id="AP026367">
    <property type="protein sequence ID" value="BDN84071.1"/>
    <property type="molecule type" value="Genomic_DNA"/>
</dbReference>
<organism evidence="2 3">
    <name type="scientific">Mycobacterium pseudoshottsii</name>
    <dbReference type="NCBI Taxonomy" id="265949"/>
    <lineage>
        <taxon>Bacteria</taxon>
        <taxon>Bacillati</taxon>
        <taxon>Actinomycetota</taxon>
        <taxon>Actinomycetes</taxon>
        <taxon>Mycobacteriales</taxon>
        <taxon>Mycobacteriaceae</taxon>
        <taxon>Mycobacterium</taxon>
        <taxon>Mycobacterium ulcerans group</taxon>
    </lineage>
</organism>
<sequence length="258" mass="27802">MLGSITPDQLAGKTPLNAEQASVLSQLQAQEHGMSVDALKTAEQRLGVERAIIGDSWQLMSNPNLNFPKTDTKVGAQEGSETTQGGFNQLPQSLQNALTFNEPSHPNSANDIAEIAKVAGDGSPRLQHGTELDKAMLDWGTRELHEEMPHGQIVDHSLLHGAQRSTLDDVFRVAGRDHVRVTDLLTGSGHDQFLFDVTHNRWDDGGKGIGSLFSWTQNPGGPEAELAGKTAHAYASYLGQHRAAPSASALCRSPERES</sequence>
<dbReference type="Pfam" id="PF23275">
    <property type="entry name" value="TPR_23"/>
    <property type="match status" value="1"/>
</dbReference>
<dbReference type="RefSeq" id="WP_020786368.1">
    <property type="nucleotide sequence ID" value="NZ_AP026367.1"/>
</dbReference>
<gene>
    <name evidence="2" type="ORF">NJB1907Z4_C42860</name>
</gene>
<evidence type="ECO:0000259" key="1">
    <source>
        <dbReference type="Pfam" id="PF23275"/>
    </source>
</evidence>
<dbReference type="AlphaFoldDB" id="A0A9N7LSR6"/>
<evidence type="ECO:0000313" key="3">
    <source>
        <dbReference type="Proteomes" id="UP001058626"/>
    </source>
</evidence>
<dbReference type="Proteomes" id="UP001058626">
    <property type="component" value="Chromosome"/>
</dbReference>
<name>A0A9N7LSR6_9MYCO</name>
<proteinExistence type="predicted"/>
<protein>
    <recommendedName>
        <fullName evidence="1">TPR repeat domain-containing protein</fullName>
    </recommendedName>
</protein>
<dbReference type="InterPro" id="IPR057037">
    <property type="entry name" value="TPR_rep_actino"/>
</dbReference>
<reference evidence="2" key="1">
    <citation type="submission" date="2022-06" db="EMBL/GenBank/DDBJ databases">
        <title>Complete genome sequence of Mycobacterium pseudoshottsii NJB1907-Z4.</title>
        <authorList>
            <person name="Komine T."/>
            <person name="Fukano H."/>
            <person name="Wada S."/>
        </authorList>
    </citation>
    <scope>NUCLEOTIDE SEQUENCE</scope>
    <source>
        <strain evidence="2">NJB1907-Z4</strain>
    </source>
</reference>